<organism evidence="5 6">
    <name type="scientific">Plantactinospora veratri</name>
    <dbReference type="NCBI Taxonomy" id="1436122"/>
    <lineage>
        <taxon>Bacteria</taxon>
        <taxon>Bacillati</taxon>
        <taxon>Actinomycetota</taxon>
        <taxon>Actinomycetes</taxon>
        <taxon>Micromonosporales</taxon>
        <taxon>Micromonosporaceae</taxon>
        <taxon>Plantactinospora</taxon>
    </lineage>
</organism>
<dbReference type="InterPro" id="IPR050984">
    <property type="entry name" value="Gfo/Idh/MocA_domain"/>
</dbReference>
<dbReference type="SUPFAM" id="SSF51735">
    <property type="entry name" value="NAD(P)-binding Rossmann-fold domains"/>
    <property type="match status" value="1"/>
</dbReference>
<evidence type="ECO:0000259" key="3">
    <source>
        <dbReference type="Pfam" id="PF01408"/>
    </source>
</evidence>
<sequence>MAQQSSPDSRTRWGILATGYIAATFVEDLKLLPDAEVVAVGSRTPETARAFAERHGVPRAYGSWQEFAADDDLDVVYVATPHAAHFDATMACLDAGRAVLVEKPITLDRPAAQRLVDAATASNRFLMEAMWMRCNPVVLRILELIADGAIGEVTSVQADFGVGGPFPPEHRMRARALGGGALLDLGVYPISLAHLLLGRPDQIRSWARISPEGVDENTGIILGYETGAVATLSCGMIGATRVAAAITGRTGRIELAPPFYRPGQVTLIRDGADPELLPVDLTGSGYQHEAAEVQRCLAAGLLESPLVPHAATLEVMALLDDIRAQIGVTYP</sequence>
<evidence type="ECO:0000256" key="1">
    <source>
        <dbReference type="ARBA" id="ARBA00010928"/>
    </source>
</evidence>
<dbReference type="PANTHER" id="PTHR22604:SF105">
    <property type="entry name" value="TRANS-1,2-DIHYDROBENZENE-1,2-DIOL DEHYDROGENASE"/>
    <property type="match status" value="1"/>
</dbReference>
<keyword evidence="6" id="KW-1185">Reference proteome</keyword>
<dbReference type="Gene3D" id="3.40.50.720">
    <property type="entry name" value="NAD(P)-binding Rossmann-like Domain"/>
    <property type="match status" value="1"/>
</dbReference>
<dbReference type="InterPro" id="IPR000683">
    <property type="entry name" value="Gfo/Idh/MocA-like_OxRdtase_N"/>
</dbReference>
<evidence type="ECO:0000259" key="4">
    <source>
        <dbReference type="Pfam" id="PF22725"/>
    </source>
</evidence>
<dbReference type="InterPro" id="IPR036291">
    <property type="entry name" value="NAD(P)-bd_dom_sf"/>
</dbReference>
<dbReference type="Pfam" id="PF01408">
    <property type="entry name" value="GFO_IDH_MocA"/>
    <property type="match status" value="1"/>
</dbReference>
<name>A0ABU7SP04_9ACTN</name>
<dbReference type="PANTHER" id="PTHR22604">
    <property type="entry name" value="OXIDOREDUCTASES"/>
    <property type="match status" value="1"/>
</dbReference>
<keyword evidence="2" id="KW-0560">Oxidoreductase</keyword>
<dbReference type="SUPFAM" id="SSF55347">
    <property type="entry name" value="Glyceraldehyde-3-phosphate dehydrogenase-like, C-terminal domain"/>
    <property type="match status" value="1"/>
</dbReference>
<evidence type="ECO:0000313" key="5">
    <source>
        <dbReference type="EMBL" id="MEE6311252.1"/>
    </source>
</evidence>
<accession>A0ABU7SP04</accession>
<feature type="domain" description="Gfo/Idh/MocA-like oxidoreductase N-terminal" evidence="3">
    <location>
        <begin position="12"/>
        <end position="127"/>
    </location>
</feature>
<evidence type="ECO:0000256" key="2">
    <source>
        <dbReference type="ARBA" id="ARBA00023002"/>
    </source>
</evidence>
<dbReference type="Pfam" id="PF22725">
    <property type="entry name" value="GFO_IDH_MocA_C3"/>
    <property type="match status" value="1"/>
</dbReference>
<feature type="domain" description="GFO/IDH/MocA-like oxidoreductase" evidence="4">
    <location>
        <begin position="139"/>
        <end position="254"/>
    </location>
</feature>
<dbReference type="InterPro" id="IPR055170">
    <property type="entry name" value="GFO_IDH_MocA-like_dom"/>
</dbReference>
<gene>
    <name evidence="5" type="ORF">V1634_30930</name>
</gene>
<dbReference type="RefSeq" id="WP_331211258.1">
    <property type="nucleotide sequence ID" value="NZ_JAZGQL010000033.1"/>
</dbReference>
<proteinExistence type="inferred from homology"/>
<reference evidence="5 6" key="1">
    <citation type="submission" date="2024-01" db="EMBL/GenBank/DDBJ databases">
        <title>Genome insights into Plantactinospora veratri sp. nov.</title>
        <authorList>
            <person name="Wang L."/>
        </authorList>
    </citation>
    <scope>NUCLEOTIDE SEQUENCE [LARGE SCALE GENOMIC DNA]</scope>
    <source>
        <strain evidence="5 6">NEAU-FHS4</strain>
    </source>
</reference>
<comment type="caution">
    <text evidence="5">The sequence shown here is derived from an EMBL/GenBank/DDBJ whole genome shotgun (WGS) entry which is preliminary data.</text>
</comment>
<dbReference type="Proteomes" id="UP001339911">
    <property type="component" value="Unassembled WGS sequence"/>
</dbReference>
<comment type="similarity">
    <text evidence="1">Belongs to the Gfo/Idh/MocA family.</text>
</comment>
<dbReference type="Gene3D" id="3.30.360.10">
    <property type="entry name" value="Dihydrodipicolinate Reductase, domain 2"/>
    <property type="match status" value="1"/>
</dbReference>
<evidence type="ECO:0000313" key="6">
    <source>
        <dbReference type="Proteomes" id="UP001339911"/>
    </source>
</evidence>
<protein>
    <submittedName>
        <fullName evidence="5">Gfo/Idh/MocA family oxidoreductase</fullName>
    </submittedName>
</protein>
<dbReference type="EMBL" id="JAZGQL010000033">
    <property type="protein sequence ID" value="MEE6311252.1"/>
    <property type="molecule type" value="Genomic_DNA"/>
</dbReference>